<evidence type="ECO:0000313" key="3">
    <source>
        <dbReference type="EMBL" id="CAG5079427.1"/>
    </source>
</evidence>
<keyword evidence="4" id="KW-1185">Reference proteome</keyword>
<dbReference type="Proteomes" id="UP000683507">
    <property type="component" value="Chromosome"/>
</dbReference>
<accession>A0A916N9Q3</accession>
<protein>
    <recommendedName>
        <fullName evidence="2">Ig-like domain-containing protein</fullName>
    </recommendedName>
</protein>
<feature type="signal peptide" evidence="1">
    <location>
        <begin position="1"/>
        <end position="20"/>
    </location>
</feature>
<dbReference type="InterPro" id="IPR026341">
    <property type="entry name" value="T9SS_type_B"/>
</dbReference>
<proteinExistence type="predicted"/>
<organism evidence="3 4">
    <name type="scientific">Parvicella tangerina</name>
    <dbReference type="NCBI Taxonomy" id="2829795"/>
    <lineage>
        <taxon>Bacteria</taxon>
        <taxon>Pseudomonadati</taxon>
        <taxon>Bacteroidota</taxon>
        <taxon>Flavobacteriia</taxon>
        <taxon>Flavobacteriales</taxon>
        <taxon>Parvicellaceae</taxon>
        <taxon>Parvicella</taxon>
    </lineage>
</organism>
<dbReference type="KEGG" id="ptan:CRYO30217_00942"/>
<dbReference type="InterPro" id="IPR011047">
    <property type="entry name" value="Quinoprotein_ADH-like_sf"/>
</dbReference>
<evidence type="ECO:0000256" key="1">
    <source>
        <dbReference type="SAM" id="SignalP"/>
    </source>
</evidence>
<sequence>MLNRNYLILITLLLQSSLFAQNWITRAGGGGMDESYDVEVDASGNYYSTGYLSTSTDFGGSIVVSSAGASDIYVAQSSNSGNFVWAKTFGGNFADRGYDIDVDDDGSSVITGFFTGTAQFDGVTLISTTNSQDLFVVKLDNTGNVVWAISDGGSGAETGYAVAFDHSGNVVVTGQFRGVTSIAGNTFVSEVDPNTGLETFDIFVAKYDSNGSPLWSHSGTSIYDNRGLAIDVDHDNNIVLTGQFTDTLTLAGVVYPNTIYNAGLICQLDSLGNVNWFRRLGAYQTMAYDVEVNAQGEIFTTGDFMGNMFIIDSTLTNYSISGNYTYHVFLLKFDVGGHVLWGNSFSSEDRVSSKAIALHQNGDIFITGTFKCNLTDFTDSLGTGLFNSVGFYDVFQARFLSDGSRDWVMQTGGQRDDYSSGIAVFNTNYPVVSGSFDEYLNFPVNAVSFGSGLSGNSFVQPNGFGSYYSCGQSYKFLKSNGGKDIYVGNTYHSLNQHYYYYDNFSLPSGTCSGWVEPCFNQLSTEQCLPDSVEACVMMNLTIYPNTVGAGISQDAQFYSTSQPYHPYNSNNGYAGYIHHIGPYWDYSYNLSNDSVDYIGVSATTNVFANVSRKDGCDSYSDTIHVTIHPQPNMPLLSDDHGFNNQDSVWSTIYACFPDTANFELAGIGLQDSISLISELGYAFLQDSTGAVFDTDDIDVFIVDSNGCENTKEIHIQMDHPVLDTIVPYLMLFDQVDFNDSIEICKGDKINVRVYDSLHTIVGDIYEYFYTDALYHQNWNIGVSNNCLNNECLSVDYYPLNSGWVPFEVNFTLGYDNYCGLDTTHYFISDSFYVHLNPLPPQPPIVLDGDQDFCPGDTVNVWADTVVQGGEWSGPFIGVNNAGDSLYVILPGTYSYEYVVVDSITGCNADYEEILYLNSKSPPNIYIDSGNNIICPFDSLLLTADPGIAYDWVGPDGMSIGNTQSIYVHDPGFYHCIITDADLCEMNSNSIELIEYSTPFLEVLPGNELCHYGSIDILAVHTGSPSFNWLNPSGITSNQITVTTAGTYICEVSQCGISTMDSVVITNSTIMPIITPLTDTVICQGDTAELTVTPSALMDYEWSNNVGFSTYAQITEPGTYTVTAYDYTGCSGTSAPVTIAFHPSSSTPVAVNDTVCLGMDAQLTTNAVYDVNWYDQNGQLLATTDTLSISSLTADTVFFVTQSDAFCESESVPVFGIVSTASLENQITSVDTVFCAGDTGVFVSDQFAVEYEWTLPDGVTINSSSSLLELSNMDTMMTGWLTLQLSDQFCSGEVDSIKISVHSLPDLFLPIEDTICQDDHLIVSILSGHGDSIYVDQVFQSTDSVNFYADTGSYQITSVNSVGCSVDSIYHLFGHDLQNPITISDDVLCGDSIYILNFPDSVFYEWNSQVNYGISDTLFLTNDSVNIPYWQIDSNGCETSLHAFNLLMTSDSAEAIFYGDSIVCEGDSVVLVGLGNADNYYWESSGGALLTGNSIVFTPSQGEFIWYYTETDGCWSDSVFLYPTVVEELLTPVVQISDSVYCFGDSITLEFNNFYDSLSYWLMPNQVNSYDSVMHLVVGANNIGDYYAITSNQGCVSMELQTVNVSGFPISPLSFYPDTIEVCEVDSISFNLFVDTNLQYQYEIDGTIYTDSLIELSAPISFIEDPIFIALTDTNGCSLTDSVQLVVYEQPLYDLVDTIICNGDTLQIDLNNDFEEYFWSDGTTISSNVFTDSGYYFLEVFNGPCYNFTDFSLATMDCTPQMANVFTPNNDGVNDVYRFVSGELKSMHLIIFNRWGAVVFESSKPYLQWDGTNNYGKPLADGVYYYVLEGETTELFLFEESGFIQLMR</sequence>
<dbReference type="PANTHER" id="PTHR35580:SF1">
    <property type="entry name" value="PHYTASE-LIKE DOMAIN-CONTAINING PROTEIN"/>
    <property type="match status" value="1"/>
</dbReference>
<evidence type="ECO:0000259" key="2">
    <source>
        <dbReference type="PROSITE" id="PS50835"/>
    </source>
</evidence>
<dbReference type="PANTHER" id="PTHR35580">
    <property type="entry name" value="CELL SURFACE GLYCOPROTEIN (S-LAYER PROTEIN)-LIKE PROTEIN"/>
    <property type="match status" value="1"/>
</dbReference>
<dbReference type="Pfam" id="PF13585">
    <property type="entry name" value="CHU_C"/>
    <property type="match status" value="1"/>
</dbReference>
<dbReference type="Pfam" id="PF19081">
    <property type="entry name" value="Ig_7"/>
    <property type="match status" value="1"/>
</dbReference>
<evidence type="ECO:0000313" key="4">
    <source>
        <dbReference type="Proteomes" id="UP000683507"/>
    </source>
</evidence>
<feature type="domain" description="Ig-like" evidence="2">
    <location>
        <begin position="1009"/>
        <end position="1065"/>
    </location>
</feature>
<dbReference type="RefSeq" id="WP_258541163.1">
    <property type="nucleotide sequence ID" value="NZ_OU015584.1"/>
</dbReference>
<keyword evidence="1" id="KW-0732">Signal</keyword>
<dbReference type="EMBL" id="OU015584">
    <property type="protein sequence ID" value="CAG5079427.1"/>
    <property type="molecule type" value="Genomic_DNA"/>
</dbReference>
<dbReference type="InterPro" id="IPR044023">
    <property type="entry name" value="Ig_7"/>
</dbReference>
<dbReference type="PROSITE" id="PS50835">
    <property type="entry name" value="IG_LIKE"/>
    <property type="match status" value="2"/>
</dbReference>
<feature type="domain" description="Ig-like" evidence="2">
    <location>
        <begin position="911"/>
        <end position="991"/>
    </location>
</feature>
<gene>
    <name evidence="3" type="ORF">CRYO30217_00942</name>
</gene>
<feature type="chain" id="PRO_5037295030" description="Ig-like domain-containing protein" evidence="1">
    <location>
        <begin position="21"/>
        <end position="1847"/>
    </location>
</feature>
<dbReference type="NCBIfam" id="TIGR04131">
    <property type="entry name" value="Bac_Flav_CTERM"/>
    <property type="match status" value="1"/>
</dbReference>
<reference evidence="3" key="1">
    <citation type="submission" date="2021-04" db="EMBL/GenBank/DDBJ databases">
        <authorList>
            <person name="Rodrigo-Torres L."/>
            <person name="Arahal R. D."/>
            <person name="Lucena T."/>
        </authorList>
    </citation>
    <scope>NUCLEOTIDE SEQUENCE</scope>
    <source>
        <strain evidence="3">AS29M-1</strain>
    </source>
</reference>
<name>A0A916N9Q3_9FLAO</name>
<dbReference type="SUPFAM" id="SSF50998">
    <property type="entry name" value="Quinoprotein alcohol dehydrogenase-like"/>
    <property type="match status" value="1"/>
</dbReference>
<dbReference type="InterPro" id="IPR007110">
    <property type="entry name" value="Ig-like_dom"/>
</dbReference>
<dbReference type="InterPro" id="IPR052918">
    <property type="entry name" value="Motility_Chemotaxis_Reg"/>
</dbReference>